<gene>
    <name evidence="1" type="ORF">OFLC_LOCUS7465</name>
</gene>
<dbReference type="AlphaFoldDB" id="A0A183HIZ9"/>
<protein>
    <submittedName>
        <fullName evidence="1 3">Uncharacterized protein</fullName>
    </submittedName>
</protein>
<dbReference type="Proteomes" id="UP000267606">
    <property type="component" value="Unassembled WGS sequence"/>
</dbReference>
<evidence type="ECO:0000313" key="3">
    <source>
        <dbReference type="WBParaSite" id="OFLC_0000746001-mRNA-1"/>
    </source>
</evidence>
<accession>A0A183HIZ9</accession>
<evidence type="ECO:0000313" key="1">
    <source>
        <dbReference type="EMBL" id="VDO51137.1"/>
    </source>
</evidence>
<organism evidence="3">
    <name type="scientific">Onchocerca flexuosa</name>
    <dbReference type="NCBI Taxonomy" id="387005"/>
    <lineage>
        <taxon>Eukaryota</taxon>
        <taxon>Metazoa</taxon>
        <taxon>Ecdysozoa</taxon>
        <taxon>Nematoda</taxon>
        <taxon>Chromadorea</taxon>
        <taxon>Rhabditida</taxon>
        <taxon>Spirurina</taxon>
        <taxon>Spiruromorpha</taxon>
        <taxon>Filarioidea</taxon>
        <taxon>Onchocercidae</taxon>
        <taxon>Onchocerca</taxon>
    </lineage>
</organism>
<reference evidence="3" key="1">
    <citation type="submission" date="2016-06" db="UniProtKB">
        <authorList>
            <consortium name="WormBaseParasite"/>
        </authorList>
    </citation>
    <scope>IDENTIFICATION</scope>
</reference>
<dbReference type="EMBL" id="UZAJ01007818">
    <property type="protein sequence ID" value="VDO51137.1"/>
    <property type="molecule type" value="Genomic_DNA"/>
</dbReference>
<dbReference type="WBParaSite" id="OFLC_0000746001-mRNA-1">
    <property type="protein sequence ID" value="OFLC_0000746001-mRNA-1"/>
    <property type="gene ID" value="OFLC_0000746001"/>
</dbReference>
<sequence>MIVSLSFPKKCEPVCDVDVDTFHPSSVCPAVNVIVVCEVRERLHVNLLDHVKIDGNYVKGNLKLVT</sequence>
<keyword evidence="2" id="KW-1185">Reference proteome</keyword>
<proteinExistence type="predicted"/>
<name>A0A183HIZ9_9BILA</name>
<reference evidence="1 2" key="2">
    <citation type="submission" date="2018-11" db="EMBL/GenBank/DDBJ databases">
        <authorList>
            <consortium name="Pathogen Informatics"/>
        </authorList>
    </citation>
    <scope>NUCLEOTIDE SEQUENCE [LARGE SCALE GENOMIC DNA]</scope>
</reference>
<evidence type="ECO:0000313" key="2">
    <source>
        <dbReference type="Proteomes" id="UP000267606"/>
    </source>
</evidence>